<proteinExistence type="predicted"/>
<dbReference type="NCBIfam" id="TIGR00231">
    <property type="entry name" value="small_GTP"/>
    <property type="match status" value="1"/>
</dbReference>
<dbReference type="InterPro" id="IPR005225">
    <property type="entry name" value="Small_GTP-bd"/>
</dbReference>
<reference evidence="2" key="1">
    <citation type="submission" date="2023-06" db="EMBL/GenBank/DDBJ databases">
        <authorList>
            <person name="Kurt Z."/>
        </authorList>
    </citation>
    <scope>NUCLEOTIDE SEQUENCE</scope>
</reference>
<evidence type="ECO:0000313" key="4">
    <source>
        <dbReference type="Proteomes" id="UP001642409"/>
    </source>
</evidence>
<dbReference type="GO" id="GO:0005525">
    <property type="term" value="F:GTP binding"/>
    <property type="evidence" value="ECO:0007669"/>
    <property type="project" value="InterPro"/>
</dbReference>
<comment type="caution">
    <text evidence="2">The sequence shown here is derived from an EMBL/GenBank/DDBJ whole genome shotgun (WGS) entry which is preliminary data.</text>
</comment>
<reference evidence="3 4" key="2">
    <citation type="submission" date="2024-07" db="EMBL/GenBank/DDBJ databases">
        <authorList>
            <person name="Akdeniz Z."/>
        </authorList>
    </citation>
    <scope>NUCLEOTIDE SEQUENCE [LARGE SCALE GENOMIC DNA]</scope>
</reference>
<dbReference type="SUPFAM" id="SSF52540">
    <property type="entry name" value="P-loop containing nucleoside triphosphate hydrolases"/>
    <property type="match status" value="1"/>
</dbReference>
<dbReference type="EMBL" id="CATOUU010000819">
    <property type="protein sequence ID" value="CAI9950916.1"/>
    <property type="molecule type" value="Genomic_DNA"/>
</dbReference>
<dbReference type="InterPro" id="IPR001806">
    <property type="entry name" value="Small_GTPase"/>
</dbReference>
<dbReference type="SMART" id="SM00174">
    <property type="entry name" value="RHO"/>
    <property type="match status" value="1"/>
</dbReference>
<dbReference type="SMART" id="SM00173">
    <property type="entry name" value="RAS"/>
    <property type="match status" value="1"/>
</dbReference>
<dbReference type="PROSITE" id="PS51419">
    <property type="entry name" value="RAB"/>
    <property type="match status" value="1"/>
</dbReference>
<evidence type="ECO:0000313" key="2">
    <source>
        <dbReference type="EMBL" id="CAI9950916.1"/>
    </source>
</evidence>
<gene>
    <name evidence="3" type="ORF">HINF_LOCUS31264</name>
    <name evidence="2" type="ORF">HINF_LOCUS38561</name>
</gene>
<dbReference type="FunFam" id="3.40.50.300:FF:001329">
    <property type="entry name" value="Small GTP-binding protein, putative"/>
    <property type="match status" value="1"/>
</dbReference>
<dbReference type="Pfam" id="PF00071">
    <property type="entry name" value="Ras"/>
    <property type="match status" value="1"/>
</dbReference>
<dbReference type="InterPro" id="IPR027417">
    <property type="entry name" value="P-loop_NTPase"/>
</dbReference>
<dbReference type="SMART" id="SM00176">
    <property type="entry name" value="RAN"/>
    <property type="match status" value="1"/>
</dbReference>
<dbReference type="SMART" id="SM00175">
    <property type="entry name" value="RAB"/>
    <property type="match status" value="1"/>
</dbReference>
<keyword evidence="4" id="KW-1185">Reference proteome</keyword>
<evidence type="ECO:0000256" key="1">
    <source>
        <dbReference type="ARBA" id="ARBA00022741"/>
    </source>
</evidence>
<dbReference type="PANTHER" id="PTHR47978">
    <property type="match status" value="1"/>
</dbReference>
<dbReference type="Gene3D" id="3.40.50.300">
    <property type="entry name" value="P-loop containing nucleotide triphosphate hydrolases"/>
    <property type="match status" value="1"/>
</dbReference>
<name>A0AA86Q5J2_9EUKA</name>
<dbReference type="PROSITE" id="PS51421">
    <property type="entry name" value="RAS"/>
    <property type="match status" value="1"/>
</dbReference>
<dbReference type="EMBL" id="CAXDID020000104">
    <property type="protein sequence ID" value="CAL6027310.1"/>
    <property type="molecule type" value="Genomic_DNA"/>
</dbReference>
<dbReference type="AlphaFoldDB" id="A0AA86Q5J2"/>
<dbReference type="GO" id="GO:0003924">
    <property type="term" value="F:GTPase activity"/>
    <property type="evidence" value="ECO:0007669"/>
    <property type="project" value="InterPro"/>
</dbReference>
<organism evidence="2">
    <name type="scientific">Hexamita inflata</name>
    <dbReference type="NCBI Taxonomy" id="28002"/>
    <lineage>
        <taxon>Eukaryota</taxon>
        <taxon>Metamonada</taxon>
        <taxon>Diplomonadida</taxon>
        <taxon>Hexamitidae</taxon>
        <taxon>Hexamitinae</taxon>
        <taxon>Hexamita</taxon>
    </lineage>
</organism>
<dbReference type="PRINTS" id="PR00449">
    <property type="entry name" value="RASTRNSFRMNG"/>
</dbReference>
<protein>
    <submittedName>
        <fullName evidence="2">Rab1a</fullName>
    </submittedName>
</protein>
<evidence type="ECO:0000313" key="3">
    <source>
        <dbReference type="EMBL" id="CAL6027310.1"/>
    </source>
</evidence>
<accession>A0AA86Q5J2</accession>
<sequence>MKRQIVLLGDTAVGKTSLVRQFTSQDFDQLSTTSLSASCVNMIYDDQKFEIWDTAGQERYSAITPIYYKKAQLIVIVFDVVHTYSFDRAKFWYEQVRKTTQIPVFIVGNMIDLKQKVNKTDVQFFVDANKLLYFETSAKTGEGVQNLLQKAFQFANFSDQKVESKKKTSCCW</sequence>
<keyword evidence="1" id="KW-0547">Nucleotide-binding</keyword>
<dbReference type="CDD" id="cd00154">
    <property type="entry name" value="Rab"/>
    <property type="match status" value="1"/>
</dbReference>
<dbReference type="Proteomes" id="UP001642409">
    <property type="component" value="Unassembled WGS sequence"/>
</dbReference>